<dbReference type="InterPro" id="IPR029063">
    <property type="entry name" value="SAM-dependent_MTases_sf"/>
</dbReference>
<dbReference type="CDD" id="cd02440">
    <property type="entry name" value="AdoMet_MTases"/>
    <property type="match status" value="1"/>
</dbReference>
<dbReference type="GO" id="GO:0032259">
    <property type="term" value="P:methylation"/>
    <property type="evidence" value="ECO:0007669"/>
    <property type="project" value="UniProtKB-KW"/>
</dbReference>
<feature type="domain" description="Methyltransferase" evidence="1">
    <location>
        <begin position="74"/>
        <end position="174"/>
    </location>
</feature>
<dbReference type="InterPro" id="IPR041698">
    <property type="entry name" value="Methyltransf_25"/>
</dbReference>
<dbReference type="EMBL" id="JNAD02000005">
    <property type="protein sequence ID" value="RKM96018.1"/>
    <property type="molecule type" value="Genomic_DNA"/>
</dbReference>
<dbReference type="OrthoDB" id="9795634at2"/>
<dbReference type="GO" id="GO:0008168">
    <property type="term" value="F:methyltransferase activity"/>
    <property type="evidence" value="ECO:0007669"/>
    <property type="project" value="UniProtKB-KW"/>
</dbReference>
<keyword evidence="3" id="KW-1185">Reference proteome</keyword>
<comment type="caution">
    <text evidence="2">The sequence shown here is derived from an EMBL/GenBank/DDBJ whole genome shotgun (WGS) entry which is preliminary data.</text>
</comment>
<organism evidence="2 3">
    <name type="scientific">Streptomyces xinghaiensis</name>
    <dbReference type="NCBI Taxonomy" id="1038928"/>
    <lineage>
        <taxon>Bacteria</taxon>
        <taxon>Bacillati</taxon>
        <taxon>Actinomycetota</taxon>
        <taxon>Actinomycetes</taxon>
        <taxon>Kitasatosporales</taxon>
        <taxon>Streptomycetaceae</taxon>
        <taxon>Streptomyces</taxon>
    </lineage>
</organism>
<reference evidence="2 3" key="1">
    <citation type="journal article" date="2014" name="Genome Announc.">
        <title>Draft Genome Sequence of Streptomyces fradiae ATCC 19609, a Strain Highly Sensitive to Antibiotics.</title>
        <authorList>
            <person name="Bekker O.B."/>
            <person name="Klimina K.M."/>
            <person name="Vatlin A.A."/>
            <person name="Zakharevich N.V."/>
            <person name="Kasianov A.S."/>
            <person name="Danilenko V.N."/>
        </authorList>
    </citation>
    <scope>NUCLEOTIDE SEQUENCE [LARGE SCALE GENOMIC DNA]</scope>
    <source>
        <strain evidence="2 3">ATCC 19609</strain>
    </source>
</reference>
<evidence type="ECO:0000313" key="2">
    <source>
        <dbReference type="EMBL" id="RKM96018.1"/>
    </source>
</evidence>
<protein>
    <submittedName>
        <fullName evidence="2">Class I SAM-dependent methyltransferase</fullName>
    </submittedName>
</protein>
<evidence type="ECO:0000313" key="3">
    <source>
        <dbReference type="Proteomes" id="UP000028058"/>
    </source>
</evidence>
<dbReference type="Pfam" id="PF13649">
    <property type="entry name" value="Methyltransf_25"/>
    <property type="match status" value="1"/>
</dbReference>
<accession>A0A3R7ITP2</accession>
<keyword evidence="2" id="KW-0489">Methyltransferase</keyword>
<dbReference type="Proteomes" id="UP000028058">
    <property type="component" value="Unassembled WGS sequence"/>
</dbReference>
<dbReference type="RefSeq" id="WP_078649875.1">
    <property type="nucleotide sequence ID" value="NZ_CP134822.1"/>
</dbReference>
<evidence type="ECO:0000259" key="1">
    <source>
        <dbReference type="Pfam" id="PF13649"/>
    </source>
</evidence>
<name>A0A3R7ITP2_9ACTN</name>
<dbReference type="AlphaFoldDB" id="A0A3R7ITP2"/>
<dbReference type="Gene3D" id="3.40.50.150">
    <property type="entry name" value="Vaccinia Virus protein VP39"/>
    <property type="match status" value="1"/>
</dbReference>
<sequence>MSQGTSRFERSSIALDEVDLQPPLDKIVRSGLARLRVSQYYFDEPLFDEYEATTVRATWDFPAAEQVVGDGHSVLDLGCGDGRLLLHLAGKFTLADSVGVDISKIAIDRFAARVPAAQRKRLHPRLGDVFDLPADIAERRFDTVAFGDATVNFVLEDDRLVELLRTGHDRLRDGSGRMLIAVFADGTPERLAFLDGRTTVVPFRASDGRTSLIWWAYAFDAERLVLRRSAFVQEGWSDDGAVEGVVCDLRDRLWTPGSVAPLAESAGLAVETVVGSAVQDGAAVGMPTAVMVLKRM</sequence>
<keyword evidence="2" id="KW-0808">Transferase</keyword>
<proteinExistence type="predicted"/>
<gene>
    <name evidence="2" type="ORF">SFRA_013605</name>
</gene>
<dbReference type="SUPFAM" id="SSF53335">
    <property type="entry name" value="S-adenosyl-L-methionine-dependent methyltransferases"/>
    <property type="match status" value="1"/>
</dbReference>